<dbReference type="InterPro" id="IPR039968">
    <property type="entry name" value="BcerS-like"/>
</dbReference>
<organism evidence="1 2">
    <name type="scientific">Sphingobacterium pedocola</name>
    <dbReference type="NCBI Taxonomy" id="2082722"/>
    <lineage>
        <taxon>Bacteria</taxon>
        <taxon>Pseudomonadati</taxon>
        <taxon>Bacteroidota</taxon>
        <taxon>Sphingobacteriia</taxon>
        <taxon>Sphingobacteriales</taxon>
        <taxon>Sphingobacteriaceae</taxon>
        <taxon>Sphingobacterium</taxon>
    </lineage>
</organism>
<dbReference type="CDD" id="cd04301">
    <property type="entry name" value="NAT_SF"/>
    <property type="match status" value="1"/>
</dbReference>
<keyword evidence="2" id="KW-1185">Reference proteome</keyword>
<dbReference type="InterPro" id="IPR016181">
    <property type="entry name" value="Acyl_CoA_acyltransferase"/>
</dbReference>
<dbReference type="Proteomes" id="UP000618319">
    <property type="component" value="Unassembled WGS sequence"/>
</dbReference>
<dbReference type="PANTHER" id="PTHR41368">
    <property type="entry name" value="PROTEIN YGHO"/>
    <property type="match status" value="1"/>
</dbReference>
<accession>A0ABR9T4G7</accession>
<dbReference type="EMBL" id="PSKQ01000017">
    <property type="protein sequence ID" value="MBE8720243.1"/>
    <property type="molecule type" value="Genomic_DNA"/>
</dbReference>
<comment type="caution">
    <text evidence="1">The sequence shown here is derived from an EMBL/GenBank/DDBJ whole genome shotgun (WGS) entry which is preliminary data.</text>
</comment>
<evidence type="ECO:0008006" key="3">
    <source>
        <dbReference type="Google" id="ProtNLM"/>
    </source>
</evidence>
<dbReference type="RefSeq" id="WP_196937939.1">
    <property type="nucleotide sequence ID" value="NZ_MU158689.1"/>
</dbReference>
<sequence length="322" mass="37134">MEVQKFTASFLDFDTFVSLRRATERPPATHFYQGIIVKTSEKVLASAALYLNADIVLEDKVAGVVGAFEAVDDQEAVSLLFRVIEHIAQELKLDFLIGPMNGSTWESHRFHDNPEQPLFLMEMQHPDYYPELWTKNGFRPIATYYSSESFELQYRDISISENRDRLTREGIHIHPIRLDQYEAELTNLYPFLLNAFASNFLYSPLSETSFKEKYLPLQKYLDADFVLLASREGRIVGVFFCVEDFLDRTQKTLIIKTIARDPDPLYRGLGHVMAAQVYQMAYERGFTRIIHAFLKENGTSTPISNHFFGTPFKTYSLYGKAI</sequence>
<evidence type="ECO:0000313" key="1">
    <source>
        <dbReference type="EMBL" id="MBE8720243.1"/>
    </source>
</evidence>
<gene>
    <name evidence="1" type="ORF">C4F40_05825</name>
</gene>
<evidence type="ECO:0000313" key="2">
    <source>
        <dbReference type="Proteomes" id="UP000618319"/>
    </source>
</evidence>
<dbReference type="Gene3D" id="3.40.630.30">
    <property type="match status" value="1"/>
</dbReference>
<reference evidence="1 2" key="1">
    <citation type="submission" date="2018-02" db="EMBL/GenBank/DDBJ databases">
        <title>Sphingobacterium KA21.</title>
        <authorList>
            <person name="Vasarhelyi B.M."/>
            <person name="Deshmukh S."/>
            <person name="Balint B."/>
            <person name="Kukolya J."/>
        </authorList>
    </citation>
    <scope>NUCLEOTIDE SEQUENCE [LARGE SCALE GENOMIC DNA]</scope>
    <source>
        <strain evidence="1 2">Ka21</strain>
    </source>
</reference>
<dbReference type="PANTHER" id="PTHR41368:SF1">
    <property type="entry name" value="PROTEIN YGHO"/>
    <property type="match status" value="1"/>
</dbReference>
<dbReference type="SUPFAM" id="SSF55729">
    <property type="entry name" value="Acyl-CoA N-acyltransferases (Nat)"/>
    <property type="match status" value="1"/>
</dbReference>
<protein>
    <recommendedName>
        <fullName evidence="3">N-acetyltransferase domain-containing protein</fullName>
    </recommendedName>
</protein>
<name>A0ABR9T4G7_9SPHI</name>
<proteinExistence type="predicted"/>